<dbReference type="EMBL" id="JACJST010000020">
    <property type="protein sequence ID" value="MBD2570030.1"/>
    <property type="molecule type" value="Genomic_DNA"/>
</dbReference>
<protein>
    <recommendedName>
        <fullName evidence="3">Transcriptional regulator</fullName>
    </recommendedName>
</protein>
<organism evidence="1 2">
    <name type="scientific">Anabaena lutea FACHB-196</name>
    <dbReference type="NCBI Taxonomy" id="2692881"/>
    <lineage>
        <taxon>Bacteria</taxon>
        <taxon>Bacillati</taxon>
        <taxon>Cyanobacteriota</taxon>
        <taxon>Cyanophyceae</taxon>
        <taxon>Nostocales</taxon>
        <taxon>Nostocaceae</taxon>
        <taxon>Anabaena</taxon>
    </lineage>
</organism>
<name>A0ABR8FJJ2_9NOST</name>
<proteinExistence type="predicted"/>
<evidence type="ECO:0008006" key="3">
    <source>
        <dbReference type="Google" id="ProtNLM"/>
    </source>
</evidence>
<keyword evidence="2" id="KW-1185">Reference proteome</keyword>
<accession>A0ABR8FJJ2</accession>
<reference evidence="1 2" key="1">
    <citation type="journal article" date="2020" name="ISME J.">
        <title>Comparative genomics reveals insights into cyanobacterial evolution and habitat adaptation.</title>
        <authorList>
            <person name="Chen M.Y."/>
            <person name="Teng W.K."/>
            <person name="Zhao L."/>
            <person name="Hu C.X."/>
            <person name="Zhou Y.K."/>
            <person name="Han B.P."/>
            <person name="Song L.R."/>
            <person name="Shu W.S."/>
        </authorList>
    </citation>
    <scope>NUCLEOTIDE SEQUENCE [LARGE SCALE GENOMIC DNA]</scope>
    <source>
        <strain evidence="1 2">FACHB-196</strain>
    </source>
</reference>
<evidence type="ECO:0000313" key="2">
    <source>
        <dbReference type="Proteomes" id="UP000640531"/>
    </source>
</evidence>
<sequence length="246" mass="27559">MVELEDWKEVLLQEVSRSNQYHVAMKLGVSPAMISKVIQGNYNTQASKLPLLVKSRLKPQTMSHEESEWLERLKYICSIYRVRDVAKILDFSASYLYMVTADKIKTNSYNLKIEVMAKLYDDEILKNLKLRPKAVKKKSAIKVTEDLTVAVADAIYCNGIASYDDLIEKFPRHGLSRSLSILEKMGAINVIKPSLIGRGKGTLPRSKYGIACKCSAPGNTDRCAECPLGKMIISVCGLDDDGEEFD</sequence>
<comment type="caution">
    <text evidence="1">The sequence shown here is derived from an EMBL/GenBank/DDBJ whole genome shotgun (WGS) entry which is preliminary data.</text>
</comment>
<dbReference type="Proteomes" id="UP000640531">
    <property type="component" value="Unassembled WGS sequence"/>
</dbReference>
<dbReference type="RefSeq" id="WP_190717386.1">
    <property type="nucleotide sequence ID" value="NZ_JACJST010000020.1"/>
</dbReference>
<gene>
    <name evidence="1" type="ORF">H6G59_19440</name>
</gene>
<evidence type="ECO:0000313" key="1">
    <source>
        <dbReference type="EMBL" id="MBD2570030.1"/>
    </source>
</evidence>